<dbReference type="CDD" id="cd10032">
    <property type="entry name" value="UDG-F6_HDG"/>
    <property type="match status" value="1"/>
</dbReference>
<dbReference type="SMART" id="SM00986">
    <property type="entry name" value="UDG"/>
    <property type="match status" value="1"/>
</dbReference>
<evidence type="ECO:0000313" key="2">
    <source>
        <dbReference type="EMBL" id="TFU05556.1"/>
    </source>
</evidence>
<dbReference type="GO" id="GO:0033958">
    <property type="term" value="F:DNA-deoxyinosine glycosylase activity"/>
    <property type="evidence" value="ECO:0007669"/>
    <property type="project" value="UniProtKB-EC"/>
</dbReference>
<dbReference type="NCBIfam" id="TIGR04274">
    <property type="entry name" value="hypoxanDNAglyco"/>
    <property type="match status" value="1"/>
</dbReference>
<dbReference type="InterPro" id="IPR026353">
    <property type="entry name" value="Hypoxan-DNA_Glyclase"/>
</dbReference>
<evidence type="ECO:0000313" key="3">
    <source>
        <dbReference type="Proteomes" id="UP000297737"/>
    </source>
</evidence>
<comment type="caution">
    <text evidence="2">The sequence shown here is derived from an EMBL/GenBank/DDBJ whole genome shotgun (WGS) entry which is preliminary data.</text>
</comment>
<sequence length="162" mass="16855">MTWSASFAPHVDPGTRLLIVGSLPGRESLARQQYYAHPRNQFWALVGAVIGVELAAMAYPDRLAALARHHIGLWDVVASASRVGSLDSAIRDHQPNDLAALAGSLPALRGVGFNGAAAFKLGAPAVAAAGIAVVALPSSSPAHAAMPLAAKRARWLQLAAWL</sequence>
<reference evidence="2 3" key="1">
    <citation type="submission" date="2019-02" db="EMBL/GenBank/DDBJ databases">
        <title>Polymorphobacter sp. isolated from the lake at the Tibet of China.</title>
        <authorList>
            <person name="Li A."/>
        </authorList>
    </citation>
    <scope>NUCLEOTIDE SEQUENCE [LARGE SCALE GENOMIC DNA]</scope>
    <source>
        <strain evidence="2 3">DJ1R-1</strain>
    </source>
</reference>
<proteinExistence type="predicted"/>
<dbReference type="OrthoDB" id="9799921at2"/>
<dbReference type="AlphaFoldDB" id="A0A4Y9EPM1"/>
<dbReference type="EC" id="3.2.2.15" evidence="2"/>
<keyword evidence="2" id="KW-0378">Hydrolase</keyword>
<evidence type="ECO:0000259" key="1">
    <source>
        <dbReference type="SMART" id="SM00986"/>
    </source>
</evidence>
<dbReference type="Proteomes" id="UP000297737">
    <property type="component" value="Unassembled WGS sequence"/>
</dbReference>
<feature type="domain" description="Uracil-DNA glycosylase-like" evidence="1">
    <location>
        <begin position="8"/>
        <end position="159"/>
    </location>
</feature>
<dbReference type="SMART" id="SM00987">
    <property type="entry name" value="UreE_C"/>
    <property type="match status" value="1"/>
</dbReference>
<protein>
    <submittedName>
        <fullName evidence="2">DNA-deoxyinosine glycosylase</fullName>
        <ecNumber evidence="2">3.2.2.15</ecNumber>
    </submittedName>
</protein>
<dbReference type="InterPro" id="IPR036895">
    <property type="entry name" value="Uracil-DNA_glycosylase-like_sf"/>
</dbReference>
<name>A0A4Y9EPM1_9SPHN</name>
<organism evidence="2 3">
    <name type="scientific">Glacieibacterium arshaanense</name>
    <dbReference type="NCBI Taxonomy" id="2511025"/>
    <lineage>
        <taxon>Bacteria</taxon>
        <taxon>Pseudomonadati</taxon>
        <taxon>Pseudomonadota</taxon>
        <taxon>Alphaproteobacteria</taxon>
        <taxon>Sphingomonadales</taxon>
        <taxon>Sphingosinicellaceae</taxon>
        <taxon>Glacieibacterium</taxon>
    </lineage>
</organism>
<keyword evidence="3" id="KW-1185">Reference proteome</keyword>
<dbReference type="SUPFAM" id="SSF52141">
    <property type="entry name" value="Uracil-DNA glycosylase-like"/>
    <property type="match status" value="1"/>
</dbReference>
<keyword evidence="2" id="KW-0326">Glycosidase</keyword>
<gene>
    <name evidence="2" type="ORF">EUV02_00480</name>
</gene>
<dbReference type="RefSeq" id="WP_135244280.1">
    <property type="nucleotide sequence ID" value="NZ_SIHO01000001.1"/>
</dbReference>
<dbReference type="EMBL" id="SIHO01000001">
    <property type="protein sequence ID" value="TFU05556.1"/>
    <property type="molecule type" value="Genomic_DNA"/>
</dbReference>
<dbReference type="Pfam" id="PF03167">
    <property type="entry name" value="UDG"/>
    <property type="match status" value="1"/>
</dbReference>
<dbReference type="InterPro" id="IPR005122">
    <property type="entry name" value="Uracil-DNA_glycosylase-like"/>
</dbReference>
<dbReference type="Gene3D" id="3.40.470.10">
    <property type="entry name" value="Uracil-DNA glycosylase-like domain"/>
    <property type="match status" value="1"/>
</dbReference>
<accession>A0A4Y9EPM1</accession>